<keyword evidence="1" id="KW-1133">Transmembrane helix</keyword>
<keyword evidence="3" id="KW-1185">Reference proteome</keyword>
<evidence type="ECO:0000313" key="2">
    <source>
        <dbReference type="EMBL" id="OAX34438.1"/>
    </source>
</evidence>
<dbReference type="STRING" id="1314800.A0A1B7MPB2"/>
<dbReference type="AlphaFoldDB" id="A0A1B7MPB2"/>
<feature type="transmembrane region" description="Helical" evidence="1">
    <location>
        <begin position="242"/>
        <end position="263"/>
    </location>
</feature>
<organism evidence="2 3">
    <name type="scientific">Rhizopogon vinicolor AM-OR11-026</name>
    <dbReference type="NCBI Taxonomy" id="1314800"/>
    <lineage>
        <taxon>Eukaryota</taxon>
        <taxon>Fungi</taxon>
        <taxon>Dikarya</taxon>
        <taxon>Basidiomycota</taxon>
        <taxon>Agaricomycotina</taxon>
        <taxon>Agaricomycetes</taxon>
        <taxon>Agaricomycetidae</taxon>
        <taxon>Boletales</taxon>
        <taxon>Suillineae</taxon>
        <taxon>Rhizopogonaceae</taxon>
        <taxon>Rhizopogon</taxon>
    </lineage>
</organism>
<dbReference type="OrthoDB" id="2905268at2759"/>
<dbReference type="InParanoid" id="A0A1B7MPB2"/>
<protein>
    <submittedName>
        <fullName evidence="2">Uncharacterized protein</fullName>
    </submittedName>
</protein>
<dbReference type="Proteomes" id="UP000092154">
    <property type="component" value="Unassembled WGS sequence"/>
</dbReference>
<proteinExistence type="predicted"/>
<gene>
    <name evidence="2" type="ORF">K503DRAFT_785776</name>
</gene>
<feature type="transmembrane region" description="Helical" evidence="1">
    <location>
        <begin position="54"/>
        <end position="73"/>
    </location>
</feature>
<feature type="transmembrane region" description="Helical" evidence="1">
    <location>
        <begin position="210"/>
        <end position="236"/>
    </location>
</feature>
<feature type="transmembrane region" description="Helical" evidence="1">
    <location>
        <begin position="20"/>
        <end position="42"/>
    </location>
</feature>
<name>A0A1B7MPB2_9AGAM</name>
<evidence type="ECO:0000313" key="3">
    <source>
        <dbReference type="Proteomes" id="UP000092154"/>
    </source>
</evidence>
<evidence type="ECO:0000256" key="1">
    <source>
        <dbReference type="SAM" id="Phobius"/>
    </source>
</evidence>
<dbReference type="EMBL" id="KV448612">
    <property type="protein sequence ID" value="OAX34438.1"/>
    <property type="molecule type" value="Genomic_DNA"/>
</dbReference>
<keyword evidence="1" id="KW-0472">Membrane</keyword>
<reference evidence="2 3" key="1">
    <citation type="submission" date="2016-06" db="EMBL/GenBank/DDBJ databases">
        <title>Comparative genomics of the ectomycorrhizal sister species Rhizopogon vinicolor and Rhizopogon vesiculosus (Basidiomycota: Boletales) reveals a divergence of the mating type B locus.</title>
        <authorList>
            <consortium name="DOE Joint Genome Institute"/>
            <person name="Mujic A.B."/>
            <person name="Kuo A."/>
            <person name="Tritt A."/>
            <person name="Lipzen A."/>
            <person name="Chen C."/>
            <person name="Johnson J."/>
            <person name="Sharma A."/>
            <person name="Barry K."/>
            <person name="Grigoriev I.V."/>
            <person name="Spatafora J.W."/>
        </authorList>
    </citation>
    <scope>NUCLEOTIDE SEQUENCE [LARGE SCALE GENOMIC DNA]</scope>
    <source>
        <strain evidence="2 3">AM-OR11-026</strain>
    </source>
</reference>
<accession>A0A1B7MPB2</accession>
<feature type="transmembrane region" description="Helical" evidence="1">
    <location>
        <begin position="162"/>
        <end position="189"/>
    </location>
</feature>
<keyword evidence="1" id="KW-0812">Transmembrane</keyword>
<sequence>MSSDTPETDLWLERSRLAGILLAAVSYGGFLLLTVQSMTAIMPRGGERVVRNRLWLLFYVIITFVSGTIGFAANARYTEMIWIDLRDSPGGPDKLIEDELNYPINIVAVVCYYIMDCFMQALLLHRCLVIWDWSRYVMVPMVILYITMIGAVHHIYKADTGVIWYNMNTVLTYLCIEVCFTVVYTILVTKRLLAMRGQMKETMMEYDSSIYDTVVLMVIESAMLYSLFAIIFIVSFALHSDVANLCFLSISHVQGIAQLLIIVRVARGGSVMRSTPVTAAPTSIVFVGTALDGTNLGRIAKPEEDSVQLFSVKVEGV</sequence>
<feature type="transmembrane region" description="Helical" evidence="1">
    <location>
        <begin position="136"/>
        <end position="156"/>
    </location>
</feature>
<feature type="transmembrane region" description="Helical" evidence="1">
    <location>
        <begin position="102"/>
        <end position="124"/>
    </location>
</feature>